<feature type="non-terminal residue" evidence="1">
    <location>
        <position position="223"/>
    </location>
</feature>
<evidence type="ECO:0000313" key="1">
    <source>
        <dbReference type="EMBL" id="SVE41316.1"/>
    </source>
</evidence>
<dbReference type="Gene3D" id="3.40.50.200">
    <property type="entry name" value="Peptidase S8/S53 domain"/>
    <property type="match status" value="1"/>
</dbReference>
<dbReference type="AlphaFoldDB" id="A0A383D9Z0"/>
<dbReference type="GO" id="GO:0004252">
    <property type="term" value="F:serine-type endopeptidase activity"/>
    <property type="evidence" value="ECO:0007669"/>
    <property type="project" value="InterPro"/>
</dbReference>
<dbReference type="EMBL" id="UINC01215572">
    <property type="protein sequence ID" value="SVE41316.1"/>
    <property type="molecule type" value="Genomic_DNA"/>
</dbReference>
<evidence type="ECO:0008006" key="2">
    <source>
        <dbReference type="Google" id="ProtNLM"/>
    </source>
</evidence>
<name>A0A383D9Z0_9ZZZZ</name>
<proteinExistence type="predicted"/>
<accession>A0A383D9Z0</accession>
<organism evidence="1">
    <name type="scientific">marine metagenome</name>
    <dbReference type="NCBI Taxonomy" id="408172"/>
    <lineage>
        <taxon>unclassified sequences</taxon>
        <taxon>metagenomes</taxon>
        <taxon>ecological metagenomes</taxon>
    </lineage>
</organism>
<protein>
    <recommendedName>
        <fullName evidence="2">Peptidase S8/S53 domain-containing protein</fullName>
    </recommendedName>
</protein>
<dbReference type="SUPFAM" id="SSF52743">
    <property type="entry name" value="Subtilisin-like"/>
    <property type="match status" value="1"/>
</dbReference>
<dbReference type="GO" id="GO:0006508">
    <property type="term" value="P:proteolysis"/>
    <property type="evidence" value="ECO:0007669"/>
    <property type="project" value="InterPro"/>
</dbReference>
<sequence>MKKQLLFFYTIVLIGKLLFSASQVSPNTFLFCLKSEMQPFKISLNRVNPSVGVAELDDFFHVHNIINIEPWIKSASDIDRDGNIFLNRIYRVYLDDNKVLSRDQIIITIQSFPFILYAEPEYIRKPYYTPNDPKYYNQCSMQAVKADLAWDYWDIPNEMPGDKKILLASVDTGVDYTHPDLIANIWVNQGEIPSWAIVAPEVNINGDDYVSAIEINNFMVSQG</sequence>
<dbReference type="InterPro" id="IPR036852">
    <property type="entry name" value="Peptidase_S8/S53_dom_sf"/>
</dbReference>
<reference evidence="1" key="1">
    <citation type="submission" date="2018-05" db="EMBL/GenBank/DDBJ databases">
        <authorList>
            <person name="Lanie J.A."/>
            <person name="Ng W.-L."/>
            <person name="Kazmierczak K.M."/>
            <person name="Andrzejewski T.M."/>
            <person name="Davidsen T.M."/>
            <person name="Wayne K.J."/>
            <person name="Tettelin H."/>
            <person name="Glass J.I."/>
            <person name="Rusch D."/>
            <person name="Podicherti R."/>
            <person name="Tsui H.-C.T."/>
            <person name="Winkler M.E."/>
        </authorList>
    </citation>
    <scope>NUCLEOTIDE SEQUENCE</scope>
</reference>
<gene>
    <name evidence="1" type="ORF">METZ01_LOCUS494170</name>
</gene>